<dbReference type="Pfam" id="PF13442">
    <property type="entry name" value="Cytochrome_CBB3"/>
    <property type="match status" value="1"/>
</dbReference>
<gene>
    <name evidence="8" type="ORF">D0433_09860</name>
</gene>
<dbReference type="Gene3D" id="1.10.760.10">
    <property type="entry name" value="Cytochrome c-like domain"/>
    <property type="match status" value="1"/>
</dbReference>
<dbReference type="GO" id="GO:0046872">
    <property type="term" value="F:metal ion binding"/>
    <property type="evidence" value="ECO:0007669"/>
    <property type="project" value="UniProtKB-KW"/>
</dbReference>
<evidence type="ECO:0000256" key="6">
    <source>
        <dbReference type="SAM" id="Phobius"/>
    </source>
</evidence>
<dbReference type="InterPro" id="IPR036909">
    <property type="entry name" value="Cyt_c-like_dom_sf"/>
</dbReference>
<feature type="transmembrane region" description="Helical" evidence="6">
    <location>
        <begin position="41"/>
        <end position="63"/>
    </location>
</feature>
<keyword evidence="6" id="KW-0812">Transmembrane</keyword>
<name>A0A395LYT7_9BACT</name>
<keyword evidence="3 4" id="KW-0408">Iron</keyword>
<sequence length="335" mass="36865">MDRSSIKLFLAVVLGILAIFFIYVAVAAWNGVPISKVGYTYIRYVALFLGASLTVWIAGKFVQQYNSGWFLPIIFVGMASIFFAWIGVVSTNPREVRMFKDGRPAPRTVAQLNGEEPTPAVPASEATPPALTSVDAAKAEYDELMKKYDFPEQFRQFDETFIVSESKVNEFVAKMLASKNSKGEPIKVEDADVFKIQNYLMKEFLKRKEEKEKKATSAAPAPAAAPSTASAEPAPAEEPKPTPAAPAPDAAIVPASAGQDALAYEALYRKKCASCHSLTANAGKMKQKWMKDDAKTLELVQWMQRLAKQDRSKAFTDDEARKIAAYIRAPGAKLY</sequence>
<dbReference type="GO" id="GO:0009055">
    <property type="term" value="F:electron transfer activity"/>
    <property type="evidence" value="ECO:0007669"/>
    <property type="project" value="InterPro"/>
</dbReference>
<feature type="compositionally biased region" description="Low complexity" evidence="5">
    <location>
        <begin position="216"/>
        <end position="234"/>
    </location>
</feature>
<dbReference type="GO" id="GO:0020037">
    <property type="term" value="F:heme binding"/>
    <property type="evidence" value="ECO:0007669"/>
    <property type="project" value="InterPro"/>
</dbReference>
<reference evidence="8 9" key="1">
    <citation type="journal article" date="2011" name="ISME J.">
        <title>Community ecology of hot spring cyanobacterial mats: predominant populations and their functional potential.</title>
        <authorList>
            <person name="Klatt C.G."/>
            <person name="Wood J.M."/>
            <person name="Rusch D.B."/>
            <person name="Bateson M.M."/>
            <person name="Hamamura N."/>
            <person name="Heidelberg J.F."/>
            <person name="Grossman A.R."/>
            <person name="Bhaya D."/>
            <person name="Cohan F.M."/>
            <person name="Kuhl M."/>
            <person name="Bryant D.A."/>
            <person name="Ward D.M."/>
        </authorList>
    </citation>
    <scope>NUCLEOTIDE SEQUENCE [LARGE SCALE GENOMIC DNA]</scope>
    <source>
        <strain evidence="8">OS</strain>
    </source>
</reference>
<dbReference type="EMBL" id="PHFL01000060">
    <property type="protein sequence ID" value="RFM23665.1"/>
    <property type="molecule type" value="Genomic_DNA"/>
</dbReference>
<dbReference type="PROSITE" id="PS51007">
    <property type="entry name" value="CYTC"/>
    <property type="match status" value="1"/>
</dbReference>
<dbReference type="Proteomes" id="UP000266389">
    <property type="component" value="Unassembled WGS sequence"/>
</dbReference>
<protein>
    <recommendedName>
        <fullName evidence="7">Cytochrome c domain-containing protein</fullName>
    </recommendedName>
</protein>
<evidence type="ECO:0000259" key="7">
    <source>
        <dbReference type="PROSITE" id="PS51007"/>
    </source>
</evidence>
<evidence type="ECO:0000313" key="8">
    <source>
        <dbReference type="EMBL" id="RFM23665.1"/>
    </source>
</evidence>
<evidence type="ECO:0000256" key="1">
    <source>
        <dbReference type="ARBA" id="ARBA00022617"/>
    </source>
</evidence>
<feature type="region of interest" description="Disordered" evidence="5">
    <location>
        <begin position="211"/>
        <end position="250"/>
    </location>
</feature>
<feature type="domain" description="Cytochrome c" evidence="7">
    <location>
        <begin position="259"/>
        <end position="331"/>
    </location>
</feature>
<evidence type="ECO:0000256" key="2">
    <source>
        <dbReference type="ARBA" id="ARBA00022723"/>
    </source>
</evidence>
<feature type="transmembrane region" description="Helical" evidence="6">
    <location>
        <begin position="6"/>
        <end position="29"/>
    </location>
</feature>
<evidence type="ECO:0000256" key="4">
    <source>
        <dbReference type="PROSITE-ProRule" id="PRU00433"/>
    </source>
</evidence>
<evidence type="ECO:0000256" key="3">
    <source>
        <dbReference type="ARBA" id="ARBA00023004"/>
    </source>
</evidence>
<dbReference type="InterPro" id="IPR009056">
    <property type="entry name" value="Cyt_c-like_dom"/>
</dbReference>
<comment type="caution">
    <text evidence="8">The sequence shown here is derived from an EMBL/GenBank/DDBJ whole genome shotgun (WGS) entry which is preliminary data.</text>
</comment>
<feature type="transmembrane region" description="Helical" evidence="6">
    <location>
        <begin position="69"/>
        <end position="90"/>
    </location>
</feature>
<organism evidence="8 9">
    <name type="scientific">Candidatus Thermochlorobacter aerophilus</name>
    <dbReference type="NCBI Taxonomy" id="1868324"/>
    <lineage>
        <taxon>Bacteria</taxon>
        <taxon>Pseudomonadati</taxon>
        <taxon>Chlorobiota</taxon>
        <taxon>Chlorobiia</taxon>
        <taxon>Chlorobiales</taxon>
        <taxon>Candidatus Thermochlorobacteriaceae</taxon>
        <taxon>Candidatus Thermochlorobacter</taxon>
    </lineage>
</organism>
<dbReference type="SUPFAM" id="SSF46626">
    <property type="entry name" value="Cytochrome c"/>
    <property type="match status" value="1"/>
</dbReference>
<accession>A0A395LYT7</accession>
<keyword evidence="2 4" id="KW-0479">Metal-binding</keyword>
<keyword evidence="6" id="KW-0472">Membrane</keyword>
<evidence type="ECO:0000256" key="5">
    <source>
        <dbReference type="SAM" id="MobiDB-lite"/>
    </source>
</evidence>
<proteinExistence type="predicted"/>
<dbReference type="AlphaFoldDB" id="A0A395LYT7"/>
<keyword evidence="6" id="KW-1133">Transmembrane helix</keyword>
<keyword evidence="1 4" id="KW-0349">Heme</keyword>
<evidence type="ECO:0000313" key="9">
    <source>
        <dbReference type="Proteomes" id="UP000266389"/>
    </source>
</evidence>